<evidence type="ECO:0000256" key="6">
    <source>
        <dbReference type="ARBA" id="ARBA00023136"/>
    </source>
</evidence>
<feature type="transmembrane region" description="Helical" evidence="8">
    <location>
        <begin position="88"/>
        <end position="108"/>
    </location>
</feature>
<dbReference type="Pfam" id="PF03808">
    <property type="entry name" value="Glyco_tran_WecG"/>
    <property type="match status" value="1"/>
</dbReference>
<dbReference type="GO" id="GO:0016020">
    <property type="term" value="C:membrane"/>
    <property type="evidence" value="ECO:0007669"/>
    <property type="project" value="UniProtKB-SubCell"/>
</dbReference>
<dbReference type="EMBL" id="AP022593">
    <property type="protein sequence ID" value="BBY51332.1"/>
    <property type="molecule type" value="Genomic_DNA"/>
</dbReference>
<proteinExistence type="inferred from homology"/>
<evidence type="ECO:0000313" key="10">
    <source>
        <dbReference type="EMBL" id="BBY51332.1"/>
    </source>
</evidence>
<keyword evidence="4 8" id="KW-0812">Transmembrane</keyword>
<dbReference type="AlphaFoldDB" id="A0A7I7S370"/>
<keyword evidence="11" id="KW-1185">Reference proteome</keyword>
<evidence type="ECO:0000313" key="11">
    <source>
        <dbReference type="Proteomes" id="UP000467428"/>
    </source>
</evidence>
<dbReference type="Proteomes" id="UP000467428">
    <property type="component" value="Chromosome"/>
</dbReference>
<sequence length="788" mass="85629">MTLDGGTVSGRGRTDSKVPPSLREEEAGPHPRHPAPERLAGVAERSRWQRSYAAKLLVTDTVVVVGAISLAHVVRFGEPLNPAGYPHYFLLAFSLAFALGWLCALAVFHTRSTLLVGTGVEEYRRVVAASFGTFGAIAIVTLLLKADIARGYLAVALPVGTVALVLSRWAWQASVARRRAAGGCRTAVMAFGEEDAVVDLVTELTRHPADGYDVVGIGIPNHGPPRGEHLLVGGREIPIVGGESDMLAAIRSCGADTVAIAGTEHFGLRGIRRLIWDLEPLGVDLVVSTGVMDVALSRLVMRPIAGLPLLHIEKPQYRGAKRFQKRAFDVCLATVVLTVAMPAMVLAALAIKLTSRGPVFQTTPRMGMDGQPFSMLRFRTAVVGDESRSDRELLEALDPDGPIHHGEDRHAVTTVGRVLRRFSIDGLPMFVNVLKREMSVVGPRAPLRQEVEAYDVEVLRRLLVRPGITGLWQISGRADLSWNESVRLDLSYIDNWSMTSDVMIVLKTTRTVVARIDGSVHPDGVDAGDSRVQDFVELHRRICCIDDDAAHAELLEALRRPTRPYVVSFVNAHAANLVWHSPLLSESLLKSDLLLRDGIGVQLGLMAFGRSGGLNMNGTDLIPQIAGAYSGRRAALFGTTSPWLDRACEKLEAAGVTVVASHHGFSPAQTYVDMAVAWRPDLIILAMGMPKQELVASRLRDRLTHPVLIVNGGAILDFLGEKVTRAPRFMQSTGTEWLYRLIVEPRRLARRYVVGIPAFFAHIARSRAVLRDATTDVGGTARLQSGTG</sequence>
<feature type="domain" description="Bacterial sugar transferase" evidence="9">
    <location>
        <begin position="325"/>
        <end position="513"/>
    </location>
</feature>
<geneLocation type="plasmid" evidence="11">
    <name>pjcm18538 dna</name>
</geneLocation>
<evidence type="ECO:0000256" key="1">
    <source>
        <dbReference type="ARBA" id="ARBA00004141"/>
    </source>
</evidence>
<keyword evidence="5 8" id="KW-1133">Transmembrane helix</keyword>
<dbReference type="PANTHER" id="PTHR30576">
    <property type="entry name" value="COLANIC BIOSYNTHESIS UDP-GLUCOSE LIPID CARRIER TRANSFERASE"/>
    <property type="match status" value="1"/>
</dbReference>
<feature type="compositionally biased region" description="Basic and acidic residues" evidence="7">
    <location>
        <begin position="12"/>
        <end position="29"/>
    </location>
</feature>
<keyword evidence="6 8" id="KW-0472">Membrane</keyword>
<dbReference type="KEGG" id="marz:MARA_48000"/>
<keyword evidence="3" id="KW-0808">Transferase</keyword>
<organism evidence="10 11">
    <name type="scientific">Mycolicibacterium arabiense</name>
    <dbReference type="NCBI Taxonomy" id="1286181"/>
    <lineage>
        <taxon>Bacteria</taxon>
        <taxon>Bacillati</taxon>
        <taxon>Actinomycetota</taxon>
        <taxon>Actinomycetes</taxon>
        <taxon>Mycobacteriales</taxon>
        <taxon>Mycobacteriaceae</taxon>
        <taxon>Mycolicibacterium</taxon>
    </lineage>
</organism>
<name>A0A7I7S370_9MYCO</name>
<dbReference type="InterPro" id="IPR004629">
    <property type="entry name" value="WecG_TagA_CpsF"/>
</dbReference>
<comment type="subcellular location">
    <subcellularLocation>
        <location evidence="1">Membrane</location>
        <topology evidence="1">Multi-pass membrane protein</topology>
    </subcellularLocation>
</comment>
<evidence type="ECO:0000256" key="2">
    <source>
        <dbReference type="ARBA" id="ARBA00006464"/>
    </source>
</evidence>
<evidence type="ECO:0000256" key="5">
    <source>
        <dbReference type="ARBA" id="ARBA00022989"/>
    </source>
</evidence>
<feature type="transmembrane region" description="Helical" evidence="8">
    <location>
        <begin position="327"/>
        <end position="351"/>
    </location>
</feature>
<feature type="region of interest" description="Disordered" evidence="7">
    <location>
        <begin position="1"/>
        <end position="40"/>
    </location>
</feature>
<dbReference type="PANTHER" id="PTHR30576:SF10">
    <property type="entry name" value="SLL5057 PROTEIN"/>
    <property type="match status" value="1"/>
</dbReference>
<evidence type="ECO:0000259" key="9">
    <source>
        <dbReference type="Pfam" id="PF02397"/>
    </source>
</evidence>
<evidence type="ECO:0000256" key="4">
    <source>
        <dbReference type="ARBA" id="ARBA00022692"/>
    </source>
</evidence>
<dbReference type="Pfam" id="PF02397">
    <property type="entry name" value="Bac_transf"/>
    <property type="match status" value="1"/>
</dbReference>
<dbReference type="InterPro" id="IPR003362">
    <property type="entry name" value="Bact_transf"/>
</dbReference>
<dbReference type="NCBIfam" id="TIGR00696">
    <property type="entry name" value="wecG_tagA_cpsF"/>
    <property type="match status" value="1"/>
</dbReference>
<dbReference type="GO" id="GO:0016780">
    <property type="term" value="F:phosphotransferase activity, for other substituted phosphate groups"/>
    <property type="evidence" value="ECO:0007669"/>
    <property type="project" value="TreeGrafter"/>
</dbReference>
<accession>A0A7I7S370</accession>
<evidence type="ECO:0000256" key="7">
    <source>
        <dbReference type="SAM" id="MobiDB-lite"/>
    </source>
</evidence>
<dbReference type="NCBIfam" id="TIGR03025">
    <property type="entry name" value="EPS_sugtrans"/>
    <property type="match status" value="1"/>
</dbReference>
<feature type="transmembrane region" description="Helical" evidence="8">
    <location>
        <begin position="56"/>
        <end position="76"/>
    </location>
</feature>
<feature type="transmembrane region" description="Helical" evidence="8">
    <location>
        <begin position="152"/>
        <end position="171"/>
    </location>
</feature>
<feature type="transmembrane region" description="Helical" evidence="8">
    <location>
        <begin position="128"/>
        <end position="146"/>
    </location>
</feature>
<evidence type="ECO:0000256" key="3">
    <source>
        <dbReference type="ARBA" id="ARBA00022679"/>
    </source>
</evidence>
<protein>
    <recommendedName>
        <fullName evidence="9">Bacterial sugar transferase domain-containing protein</fullName>
    </recommendedName>
</protein>
<dbReference type="InterPro" id="IPR017475">
    <property type="entry name" value="EPS_sugar_tfrase"/>
</dbReference>
<comment type="similarity">
    <text evidence="2">Belongs to the bacterial sugar transferase family.</text>
</comment>
<gene>
    <name evidence="10" type="ORF">MARA_48000</name>
</gene>
<evidence type="ECO:0000256" key="8">
    <source>
        <dbReference type="SAM" id="Phobius"/>
    </source>
</evidence>
<reference evidence="10 11" key="1">
    <citation type="journal article" date="2019" name="Emerg. Microbes Infect.">
        <title>Comprehensive subspecies identification of 175 nontuberculous mycobacteria species based on 7547 genomic profiles.</title>
        <authorList>
            <person name="Matsumoto Y."/>
            <person name="Kinjo T."/>
            <person name="Motooka D."/>
            <person name="Nabeya D."/>
            <person name="Jung N."/>
            <person name="Uechi K."/>
            <person name="Horii T."/>
            <person name="Iida T."/>
            <person name="Fujita J."/>
            <person name="Nakamura S."/>
        </authorList>
    </citation>
    <scope>NUCLEOTIDE SEQUENCE [LARGE SCALE GENOMIC DNA]</scope>
    <source>
        <strain evidence="10 11">JCM 18538</strain>
    </source>
</reference>
<dbReference type="CDD" id="cd06533">
    <property type="entry name" value="Glyco_transf_WecG_TagA"/>
    <property type="match status" value="1"/>
</dbReference>